<keyword evidence="3" id="KW-0732">Signal</keyword>
<dbReference type="SUPFAM" id="SSF117074">
    <property type="entry name" value="Hypothetical protein PA1324"/>
    <property type="match status" value="1"/>
</dbReference>
<dbReference type="Pfam" id="PF19081">
    <property type="entry name" value="Ig_7"/>
    <property type="match status" value="2"/>
</dbReference>
<gene>
    <name evidence="6" type="ORF">VB248_11160</name>
</gene>
<keyword evidence="7" id="KW-1185">Reference proteome</keyword>
<name>A0ABU5QA38_9BACT</name>
<keyword evidence="2" id="KW-0964">Secreted</keyword>
<evidence type="ECO:0000256" key="1">
    <source>
        <dbReference type="ARBA" id="ARBA00004613"/>
    </source>
</evidence>
<protein>
    <submittedName>
        <fullName evidence="6">Gliding motility-associated C-terminal domain-containing protein</fullName>
    </submittedName>
</protein>
<dbReference type="Gene3D" id="2.60.40.10">
    <property type="entry name" value="Immunoglobulins"/>
    <property type="match status" value="3"/>
</dbReference>
<sequence length="2401" mass="249124">MNPFFNQNNSINKTYQTQSIFLESTHQKMTMASQIMMSSLLSKIFFNAFKTTQSLRQLFTILLFTITSAFSAFAGLPDLSVKTSIDNQSPSLGSDVIYTVVVKNINPDKATGVELTNTLPAGVTFKSFNTGNIGSATVATNAGVSTVVWTIGEIAGSSEVSLKIVATVNKRGFWYNIAEITKETQQDSDSTPNNNLLGEDDQDGVCFSIEEFFYNGEEYTTQLPAGLNNLVWTKKVGLNGTPIVVNSSTAGVELLANGNIKVTSISDYTEFAFTASNGTCPISGCCPVKFTPGQFGSIGSVVWTDLDGNGIRNSTESGLNNITVELYDATDNTLLATNVTANGGKYTFGNLVSGSYRLKFILPTGRQFVTKNASGSTSTTDSDAGIDGFTDIIPIDVTKASTDIGRNNLTIGAGILSNCIISAGTLTASTSSFCLPATGTAVVLTATTSTAPTVPSNFSVKYLLAKGSNFVIEQISDSRSFSVTSVGDYKIFTIVYSAVSGSENFFDLSTITFGTTTLSDLQAKIINQNLCAAIDGTGVSFGVKETLPAPVVIGPTVCSEGLVTLGNSTLTDVTFQWFTSKDATIPFSTSNTISLTPTTTTTYFVSVVSKTSGACASEKSSVTVSVNPKPATPIVKPTLANNCTINASTVNLADAIQSSPSTGGVFEWHTTNSTISPLVTNPSAAVAGTYFLFEKSINGCYSDPAIITVNINTCECTNPAGVTVSSLSPICANSGAVSLKATLSGGATSGTWTSEGTGTFDNANSLTAKYTPSAADITKGSIVLTFTTNDPDGTVTLCNAAIGKTTLTIKPQPSAPSVLQSDTLVCLGSSNKLFAISLGNTVKWYTSPTATNSVGNSQDLGFVVTPTVEGKYTYYAEATSTDGCVSNRTPIAFTVKKCLTDLAVVKNVITTPDAISAPNFILGQEISYTIDARNIGTSTSTDIKVTDLLPQGATFVSAFPIGEYNNTTGVWNVGDLIQGSNKILLINVKLTKTGSIVNTASIAGANDDPAKNTNNTSSVTVNVVERADLSLSKTVSNLIPNVGDTLTYNLVVRNNGPNAATNVEVKDILPTGLTFISGTDVTANAGTVTGTVASIANGGSKTFSFKAKVTAEGKISNAAEISKADQPDPNSTPNNGTNNTENDRSNIDITATEVCNLIAPTLATTNSTICSGTSTTITATGCTGSTIVWSNGASGVGSITVSPTTAQTFTAFCQKGNCKSTSSNAITINVTNIAAPTLTASPSTLCAGSSSILTATGCNGVVEWQTSTKPTGSTLSVTPTSTTTYTAKCKDLGCESNLGSVTVTVTQKPAAPSILATKTSICPSESVTLTALNCNGSVRWNTGQTTTSITVSPLVETTYSVSCTVNGCISDLSTPTSIKVTATPAPTITAKDSTICPGSSTVLTATNCTGTVTWFFNTQTAVGSTLTVSPTATTSYTATCTGTACVSEKSAAVVIKVASPAAPVIATPDSTICTGTTITLTATGCSGTVTWSNNQKGASIQVSPTSSTTYSATCTVGTCTSPESNKLPITVSPFSPPLIAANRLIVCLGQSINLTATGCSGTVKWSDGGTGASRIITPTANIKYTATCESLPCISAKSNELSVVVNITANINAPVATNTTITEGQKADLTKLVSSSTPSGSTLVFKTGELPTSASVTTPTSVGAGTYYAFYQTSEGCHSAGVKIVVSNGTVADLAVQIDADRTTAAVDENINYFINITNNGPNTAKNIVITNTLPADIQFVSSSSGLVVSGGKIIINVDSLEKGQLKTFTYTAKSKVKTTIINPVSATASNDNNLTNNSDQAVVNGECKIGLLMSVVDTVKVSSGVYNIKYRLIAKNFCNDTLKNVTLTSSLAKTFLSPTTALIVSSPTGDKDNHLVMNTTFGVLDSNLVKTGSYMLPLAVDTITYTVQATLRGNPGPFSSQATITGKKNSGETLTAVSSDGTNFDASPSKTIISFNLPSTKIGLAKQVLSSGLKRTATNVWTVPYVIRVVNMGGTYIKKLSVRDTLELVFTKGATIVGKPTVTTTKAGITVNPNFTGSKANSNLLIDSLSTLAVNDSALINVTVTVNVSAATDSVFSNIAVGTGTGLDNKSFTDVSTSGIKPDPNADNDPSEKTPTAVTLGKGNVVTSNASIGIALSAVTDDLPQSDGTYNVTLKLVTKNYGNVALKNVAISTDLEKAIGTQVKAWTILGRPTLVRGVSAALNSSFNGKRDTLLTTSASTALAVGDSIVITYIINVSEPLNDTLYVNANVRAYSDETSSVLVTDASVNGTNPDTNNDGKPTESSPTPIIFKEYVSNISIPHGFSPNGDGVNETFVIEGVLPDERVHLEVYNRWGSLVYESKDYKNEWDGSSNVGVKLLEAGAGLPSGTYFYSVTLYKRTTGEKVNLPPTVESIRYMTISR</sequence>
<feature type="region of interest" description="Disordered" evidence="4">
    <location>
        <begin position="2093"/>
        <end position="2116"/>
    </location>
</feature>
<dbReference type="PROSITE" id="PS50287">
    <property type="entry name" value="SRCR_2"/>
    <property type="match status" value="1"/>
</dbReference>
<dbReference type="InterPro" id="IPR013783">
    <property type="entry name" value="Ig-like_fold"/>
</dbReference>
<reference evidence="6 7" key="1">
    <citation type="submission" date="2023-12" db="EMBL/GenBank/DDBJ databases">
        <title>Novel species of the genus Arcicella isolated from rivers.</title>
        <authorList>
            <person name="Lu H."/>
        </authorList>
    </citation>
    <scope>NUCLEOTIDE SEQUENCE [LARGE SCALE GENOMIC DNA]</scope>
    <source>
        <strain evidence="6 7">KCTC 23307</strain>
    </source>
</reference>
<feature type="region of interest" description="Disordered" evidence="4">
    <location>
        <begin position="2266"/>
        <end position="2285"/>
    </location>
</feature>
<dbReference type="PANTHER" id="PTHR34819">
    <property type="entry name" value="LARGE CYSTEINE-RICH PERIPLASMIC PROTEIN OMCB"/>
    <property type="match status" value="1"/>
</dbReference>
<dbReference type="InterPro" id="IPR051172">
    <property type="entry name" value="Chlamydia_OmcB"/>
</dbReference>
<dbReference type="InterPro" id="IPR026341">
    <property type="entry name" value="T9SS_type_B"/>
</dbReference>
<dbReference type="RefSeq" id="WP_323296859.1">
    <property type="nucleotide sequence ID" value="NZ_JAYFUM010000011.1"/>
</dbReference>
<dbReference type="InterPro" id="IPR001434">
    <property type="entry name" value="OmcB-like_DUF11"/>
</dbReference>
<organism evidence="6 7">
    <name type="scientific">Arcicella rigui</name>
    <dbReference type="NCBI Taxonomy" id="797020"/>
    <lineage>
        <taxon>Bacteria</taxon>
        <taxon>Pseudomonadati</taxon>
        <taxon>Bacteroidota</taxon>
        <taxon>Cytophagia</taxon>
        <taxon>Cytophagales</taxon>
        <taxon>Flectobacillaceae</taxon>
        <taxon>Arcicella</taxon>
    </lineage>
</organism>
<feature type="domain" description="SRCR" evidence="5">
    <location>
        <begin position="1243"/>
        <end position="1364"/>
    </location>
</feature>
<evidence type="ECO:0000259" key="5">
    <source>
        <dbReference type="PROSITE" id="PS50287"/>
    </source>
</evidence>
<evidence type="ECO:0000313" key="7">
    <source>
        <dbReference type="Proteomes" id="UP001302949"/>
    </source>
</evidence>
<evidence type="ECO:0000256" key="3">
    <source>
        <dbReference type="ARBA" id="ARBA00022729"/>
    </source>
</evidence>
<dbReference type="InterPro" id="IPR047589">
    <property type="entry name" value="DUF11_rpt"/>
</dbReference>
<feature type="region of interest" description="Disordered" evidence="4">
    <location>
        <begin position="1118"/>
        <end position="1144"/>
    </location>
</feature>
<dbReference type="Proteomes" id="UP001302949">
    <property type="component" value="Unassembled WGS sequence"/>
</dbReference>
<proteinExistence type="predicted"/>
<dbReference type="NCBIfam" id="TIGR04131">
    <property type="entry name" value="Bac_Flav_CTERM"/>
    <property type="match status" value="1"/>
</dbReference>
<dbReference type="EMBL" id="JAYFUM010000011">
    <property type="protein sequence ID" value="MEA5139701.1"/>
    <property type="molecule type" value="Genomic_DNA"/>
</dbReference>
<accession>A0ABU5QA38</accession>
<feature type="compositionally biased region" description="Low complexity" evidence="4">
    <location>
        <begin position="1127"/>
        <end position="1140"/>
    </location>
</feature>
<dbReference type="NCBIfam" id="TIGR01451">
    <property type="entry name" value="B_ant_repeat"/>
    <property type="match status" value="4"/>
</dbReference>
<comment type="caution">
    <text evidence="6">The sequence shown here is derived from an EMBL/GenBank/DDBJ whole genome shotgun (WGS) entry which is preliminary data.</text>
</comment>
<dbReference type="InterPro" id="IPR001190">
    <property type="entry name" value="SRCR"/>
</dbReference>
<dbReference type="Pfam" id="PF17210">
    <property type="entry name" value="SdrD_B"/>
    <property type="match status" value="1"/>
</dbReference>
<dbReference type="PANTHER" id="PTHR34819:SF5">
    <property type="entry name" value="CONSERVED REPEAT DOMAIN PROTEIN"/>
    <property type="match status" value="1"/>
</dbReference>
<evidence type="ECO:0000256" key="2">
    <source>
        <dbReference type="ARBA" id="ARBA00022525"/>
    </source>
</evidence>
<comment type="subcellular location">
    <subcellularLocation>
        <location evidence="1">Secreted</location>
    </subcellularLocation>
</comment>
<dbReference type="InterPro" id="IPR033764">
    <property type="entry name" value="Sdr_B"/>
</dbReference>
<dbReference type="Gene3D" id="2.60.40.1170">
    <property type="entry name" value="Mu homology domain, subdomain B"/>
    <property type="match status" value="1"/>
</dbReference>
<dbReference type="Gene3D" id="2.60.40.3080">
    <property type="match status" value="1"/>
</dbReference>
<dbReference type="Pfam" id="PF13585">
    <property type="entry name" value="CHU_C"/>
    <property type="match status" value="1"/>
</dbReference>
<evidence type="ECO:0000313" key="6">
    <source>
        <dbReference type="EMBL" id="MEA5139701.1"/>
    </source>
</evidence>
<dbReference type="Pfam" id="PF01345">
    <property type="entry name" value="DUF11"/>
    <property type="match status" value="4"/>
</dbReference>
<dbReference type="InterPro" id="IPR044023">
    <property type="entry name" value="Ig_7"/>
</dbReference>
<evidence type="ECO:0000256" key="4">
    <source>
        <dbReference type="SAM" id="MobiDB-lite"/>
    </source>
</evidence>